<reference evidence="2 3" key="1">
    <citation type="submission" date="2015-10" db="EMBL/GenBank/DDBJ databases">
        <authorList>
            <person name="Ju K.-S."/>
            <person name="Doroghazi J.R."/>
            <person name="Metcalf W.W."/>
        </authorList>
    </citation>
    <scope>NUCLEOTIDE SEQUENCE [LARGE SCALE GENOMIC DNA]</scope>
    <source>
        <strain evidence="2 3">NRRL B-24793</strain>
    </source>
</reference>
<feature type="chain" id="PRO_5040850546" description="Secreted protein" evidence="1">
    <location>
        <begin position="26"/>
        <end position="305"/>
    </location>
</feature>
<proteinExistence type="predicted"/>
<protein>
    <recommendedName>
        <fullName evidence="4">Secreted protein</fullName>
    </recommendedName>
</protein>
<dbReference type="AlphaFoldDB" id="A0A9X0I8J8"/>
<feature type="signal peptide" evidence="1">
    <location>
        <begin position="1"/>
        <end position="25"/>
    </location>
</feature>
<organism evidence="2 3">
    <name type="scientific">Micromonospora maris</name>
    <dbReference type="NCBI Taxonomy" id="1003110"/>
    <lineage>
        <taxon>Bacteria</taxon>
        <taxon>Bacillati</taxon>
        <taxon>Actinomycetota</taxon>
        <taxon>Actinomycetes</taxon>
        <taxon>Micromonosporales</taxon>
        <taxon>Micromonosporaceae</taxon>
        <taxon>Micromonospora</taxon>
    </lineage>
</organism>
<accession>A0A9X0I8J8</accession>
<evidence type="ECO:0000313" key="3">
    <source>
        <dbReference type="Proteomes" id="UP000053246"/>
    </source>
</evidence>
<dbReference type="Proteomes" id="UP000053246">
    <property type="component" value="Unassembled WGS sequence"/>
</dbReference>
<evidence type="ECO:0008006" key="4">
    <source>
        <dbReference type="Google" id="ProtNLM"/>
    </source>
</evidence>
<comment type="caution">
    <text evidence="2">The sequence shown here is derived from an EMBL/GenBank/DDBJ whole genome shotgun (WGS) entry which is preliminary data.</text>
</comment>
<sequence length="305" mass="33593">MRMSARWLVALVTVSFFATACSSSATDPPADLSAASSDNPFSLFLGEEIGQIDYAQLKVRNKCLAKAGYPQNLNVMLGQPRNPFRHLIITARTFGPTSVEEAKRVGFGRDSLSAPPSVVSFDPNYDRAYDKCTEDAWKALSDDAKNVYYGYFDLGNKLSQPLSRTINERMGDSAWRKLLSCLDDKGHRPRSEQEFLQTPNPGLFGVPVGVDAAEGLDRWQPKQIPGTIEVGPAVPATQYQAGPVESALAVAWFECRRQTGIDKLQLETAVQVQRELVDKYESSFMELNPQVTRIAKQAAELIGAP</sequence>
<evidence type="ECO:0000313" key="2">
    <source>
        <dbReference type="EMBL" id="KUJ48877.1"/>
    </source>
</evidence>
<name>A0A9X0I8J8_9ACTN</name>
<dbReference type="EMBL" id="LMWI01000001">
    <property type="protein sequence ID" value="KUJ48877.1"/>
    <property type="molecule type" value="Genomic_DNA"/>
</dbReference>
<gene>
    <name evidence="2" type="ORF">ADL17_07735</name>
</gene>
<evidence type="ECO:0000256" key="1">
    <source>
        <dbReference type="SAM" id="SignalP"/>
    </source>
</evidence>
<keyword evidence="1" id="KW-0732">Signal</keyword>
<dbReference type="PROSITE" id="PS51257">
    <property type="entry name" value="PROKAR_LIPOPROTEIN"/>
    <property type="match status" value="1"/>
</dbReference>
<keyword evidence="3" id="KW-1185">Reference proteome</keyword>